<feature type="compositionally biased region" description="Polar residues" evidence="1">
    <location>
        <begin position="28"/>
        <end position="44"/>
    </location>
</feature>
<reference evidence="2 3" key="1">
    <citation type="submission" date="2021-06" db="EMBL/GenBank/DDBJ databases">
        <title>Caerostris extrusa draft genome.</title>
        <authorList>
            <person name="Kono N."/>
            <person name="Arakawa K."/>
        </authorList>
    </citation>
    <scope>NUCLEOTIDE SEQUENCE [LARGE SCALE GENOMIC DNA]</scope>
</reference>
<keyword evidence="3" id="KW-1185">Reference proteome</keyword>
<dbReference type="AlphaFoldDB" id="A0AAV4Q353"/>
<proteinExistence type="predicted"/>
<evidence type="ECO:0000313" key="3">
    <source>
        <dbReference type="Proteomes" id="UP001054945"/>
    </source>
</evidence>
<dbReference type="Proteomes" id="UP001054945">
    <property type="component" value="Unassembled WGS sequence"/>
</dbReference>
<feature type="compositionally biased region" description="Basic residues" evidence="1">
    <location>
        <begin position="1"/>
        <end position="14"/>
    </location>
</feature>
<evidence type="ECO:0000313" key="2">
    <source>
        <dbReference type="EMBL" id="GIY03541.1"/>
    </source>
</evidence>
<evidence type="ECO:0000256" key="1">
    <source>
        <dbReference type="SAM" id="MobiDB-lite"/>
    </source>
</evidence>
<protein>
    <submittedName>
        <fullName evidence="2">Uncharacterized protein</fullName>
    </submittedName>
</protein>
<feature type="region of interest" description="Disordered" evidence="1">
    <location>
        <begin position="1"/>
        <end position="56"/>
    </location>
</feature>
<gene>
    <name evidence="2" type="ORF">CEXT_92991</name>
</gene>
<name>A0AAV4Q353_CAEEX</name>
<sequence>MRKRKFYHPKKRNKLQVLSEESEDANATKIQEGQHTSNNDEVPTSQHSSSSQDSNAPVITKWVDTNEDQLPNVRIQTSRSGRKRKVKNMTDFIYDPYVLSDHSCESQPTEENIQPIPKDFCSTPVVENGNNLDISGGSSALEVPEDICILDVNRVENDDVQILNVSKKAIQHNSKDVFTDDSSQINENGIIVVNLENVIPSDNLTEVKVEYPNNSSFCNPEKHLQQREPKNYLKSLLSSSSTIVENQSHNQGIASKNVEHLLQENLSTIYSAISDESLSSKIDSTLTPNLGQLDDVVLNQMSSTDQLMQTSIQEPLTVSQVAPAAVNIIPEHPSDSAPVVIFTRTRNDSQMLHLFLYNNSNQL</sequence>
<comment type="caution">
    <text evidence="2">The sequence shown here is derived from an EMBL/GenBank/DDBJ whole genome shotgun (WGS) entry which is preliminary data.</text>
</comment>
<accession>A0AAV4Q353</accession>
<feature type="compositionally biased region" description="Low complexity" evidence="1">
    <location>
        <begin position="45"/>
        <end position="54"/>
    </location>
</feature>
<dbReference type="EMBL" id="BPLR01005593">
    <property type="protein sequence ID" value="GIY03541.1"/>
    <property type="molecule type" value="Genomic_DNA"/>
</dbReference>
<organism evidence="2 3">
    <name type="scientific">Caerostris extrusa</name>
    <name type="common">Bark spider</name>
    <name type="synonym">Caerostris bankana</name>
    <dbReference type="NCBI Taxonomy" id="172846"/>
    <lineage>
        <taxon>Eukaryota</taxon>
        <taxon>Metazoa</taxon>
        <taxon>Ecdysozoa</taxon>
        <taxon>Arthropoda</taxon>
        <taxon>Chelicerata</taxon>
        <taxon>Arachnida</taxon>
        <taxon>Araneae</taxon>
        <taxon>Araneomorphae</taxon>
        <taxon>Entelegynae</taxon>
        <taxon>Araneoidea</taxon>
        <taxon>Araneidae</taxon>
        <taxon>Caerostris</taxon>
    </lineage>
</organism>